<evidence type="ECO:0000313" key="2">
    <source>
        <dbReference type="EMBL" id="SVC35147.1"/>
    </source>
</evidence>
<feature type="non-terminal residue" evidence="2">
    <location>
        <position position="1"/>
    </location>
</feature>
<dbReference type="Pfam" id="PF19700">
    <property type="entry name" value="DUF6198"/>
    <property type="match status" value="1"/>
</dbReference>
<dbReference type="EMBL" id="UINC01086565">
    <property type="protein sequence ID" value="SVC35147.1"/>
    <property type="molecule type" value="Genomic_DNA"/>
</dbReference>
<dbReference type="InterPro" id="IPR038750">
    <property type="entry name" value="YczE/YyaS-like"/>
</dbReference>
<proteinExistence type="predicted"/>
<evidence type="ECO:0000256" key="1">
    <source>
        <dbReference type="SAM" id="Phobius"/>
    </source>
</evidence>
<protein>
    <submittedName>
        <fullName evidence="2">Uncharacterized protein</fullName>
    </submittedName>
</protein>
<accession>A0A382LIX5</accession>
<sequence>ILVSAALGLSLPLLPTPDILLLQIAQSAVGIFLVGMGSGIYLIAHLGPGPRDGLMTGLQHVTQFPIAWVRTSLEVTVVILGWLLGGTVGLGTLMFAFGIGPAVSFGLYTVSRFSSQKD</sequence>
<dbReference type="AlphaFoldDB" id="A0A382LIX5"/>
<dbReference type="PANTHER" id="PTHR40078:SF1">
    <property type="entry name" value="INTEGRAL MEMBRANE PROTEIN"/>
    <property type="match status" value="1"/>
</dbReference>
<name>A0A382LIX5_9ZZZZ</name>
<keyword evidence="1" id="KW-1133">Transmembrane helix</keyword>
<dbReference type="PANTHER" id="PTHR40078">
    <property type="entry name" value="INTEGRAL MEMBRANE PROTEIN-RELATED"/>
    <property type="match status" value="1"/>
</dbReference>
<reference evidence="2" key="1">
    <citation type="submission" date="2018-05" db="EMBL/GenBank/DDBJ databases">
        <authorList>
            <person name="Lanie J.A."/>
            <person name="Ng W.-L."/>
            <person name="Kazmierczak K.M."/>
            <person name="Andrzejewski T.M."/>
            <person name="Davidsen T.M."/>
            <person name="Wayne K.J."/>
            <person name="Tettelin H."/>
            <person name="Glass J.I."/>
            <person name="Rusch D."/>
            <person name="Podicherti R."/>
            <person name="Tsui H.-C.T."/>
            <person name="Winkler M.E."/>
        </authorList>
    </citation>
    <scope>NUCLEOTIDE SEQUENCE</scope>
</reference>
<keyword evidence="1" id="KW-0472">Membrane</keyword>
<gene>
    <name evidence="2" type="ORF">METZ01_LOCUS288001</name>
</gene>
<keyword evidence="1" id="KW-0812">Transmembrane</keyword>
<organism evidence="2">
    <name type="scientific">marine metagenome</name>
    <dbReference type="NCBI Taxonomy" id="408172"/>
    <lineage>
        <taxon>unclassified sequences</taxon>
        <taxon>metagenomes</taxon>
        <taxon>ecological metagenomes</taxon>
    </lineage>
</organism>
<feature type="transmembrane region" description="Helical" evidence="1">
    <location>
        <begin position="20"/>
        <end position="44"/>
    </location>
</feature>